<evidence type="ECO:0000256" key="1">
    <source>
        <dbReference type="ARBA" id="ARBA00005725"/>
    </source>
</evidence>
<protein>
    <recommendedName>
        <fullName evidence="6">NmrA-like domain-containing protein</fullName>
    </recommendedName>
</protein>
<dbReference type="InterPro" id="IPR051609">
    <property type="entry name" value="NmrA/Isoflavone_reductase-like"/>
</dbReference>
<evidence type="ECO:0000256" key="3">
    <source>
        <dbReference type="ARBA" id="ARBA00023002"/>
    </source>
</evidence>
<dbReference type="PANTHER" id="PTHR47706">
    <property type="entry name" value="NMRA-LIKE FAMILY PROTEIN"/>
    <property type="match status" value="1"/>
</dbReference>
<evidence type="ECO:0000256" key="2">
    <source>
        <dbReference type="ARBA" id="ARBA00022857"/>
    </source>
</evidence>
<dbReference type="Gene3D" id="3.40.50.720">
    <property type="entry name" value="NAD(P)-binding Rossmann-like Domain"/>
    <property type="match status" value="1"/>
</dbReference>
<gene>
    <name evidence="4" type="ORF">RRF57_007905</name>
</gene>
<comment type="caution">
    <text evidence="4">The sequence shown here is derived from an EMBL/GenBank/DDBJ whole genome shotgun (WGS) entry which is preliminary data.</text>
</comment>
<evidence type="ECO:0000313" key="4">
    <source>
        <dbReference type="EMBL" id="KAK5632191.1"/>
    </source>
</evidence>
<keyword evidence="5" id="KW-1185">Reference proteome</keyword>
<accession>A0AAN7UST7</accession>
<dbReference type="AlphaFoldDB" id="A0AAN7UST7"/>
<dbReference type="GO" id="GO:0016491">
    <property type="term" value="F:oxidoreductase activity"/>
    <property type="evidence" value="ECO:0007669"/>
    <property type="project" value="UniProtKB-KW"/>
</dbReference>
<proteinExistence type="inferred from homology"/>
<name>A0AAN7UST7_9PEZI</name>
<sequence length="278" mass="31316">MVRDSHLMDTKISDTSEVSATTISVDYNDVDSMAKVLADNKVHTIISALRVFDAPTSEAEVNLVRATVQAGNPKRFIASVWGIQYSKTSTVGQARERTLVELRRTKLDWTRFNNGFFLDYYGPPSLKSYMTRVAFAIDVANKKAGIPGTGDEPMTFTHTFDVAKFVVAALDLPEWDEIMYCYGEKISWNEFLKLAEETRFNVAYDPPEKLQKGEITELPLNVGTVDFPKEVLQGLMALWGLYVLEGKFDIPTDKALNKVFPDVQPLKVRDVLGMWRGQ</sequence>
<dbReference type="Proteomes" id="UP001305414">
    <property type="component" value="Unassembled WGS sequence"/>
</dbReference>
<evidence type="ECO:0008006" key="6">
    <source>
        <dbReference type="Google" id="ProtNLM"/>
    </source>
</evidence>
<keyword evidence="3" id="KW-0560">Oxidoreductase</keyword>
<keyword evidence="2" id="KW-0521">NADP</keyword>
<comment type="similarity">
    <text evidence="1">Belongs to the NmrA-type oxidoreductase family. Isoflavone reductase subfamily.</text>
</comment>
<organism evidence="4 5">
    <name type="scientific">Xylaria bambusicola</name>
    <dbReference type="NCBI Taxonomy" id="326684"/>
    <lineage>
        <taxon>Eukaryota</taxon>
        <taxon>Fungi</taxon>
        <taxon>Dikarya</taxon>
        <taxon>Ascomycota</taxon>
        <taxon>Pezizomycotina</taxon>
        <taxon>Sordariomycetes</taxon>
        <taxon>Xylariomycetidae</taxon>
        <taxon>Xylariales</taxon>
        <taxon>Xylariaceae</taxon>
        <taxon>Xylaria</taxon>
    </lineage>
</organism>
<dbReference type="EMBL" id="JAWHQM010000023">
    <property type="protein sequence ID" value="KAK5632191.1"/>
    <property type="molecule type" value="Genomic_DNA"/>
</dbReference>
<dbReference type="Gene3D" id="3.90.25.10">
    <property type="entry name" value="UDP-galactose 4-epimerase, domain 1"/>
    <property type="match status" value="1"/>
</dbReference>
<dbReference type="SUPFAM" id="SSF51735">
    <property type="entry name" value="NAD(P)-binding Rossmann-fold domains"/>
    <property type="match status" value="1"/>
</dbReference>
<evidence type="ECO:0000313" key="5">
    <source>
        <dbReference type="Proteomes" id="UP001305414"/>
    </source>
</evidence>
<dbReference type="InterPro" id="IPR036291">
    <property type="entry name" value="NAD(P)-bd_dom_sf"/>
</dbReference>
<reference evidence="4 5" key="1">
    <citation type="submission" date="2023-10" db="EMBL/GenBank/DDBJ databases">
        <title>Draft genome sequence of Xylaria bambusicola isolate GMP-LS, the root and basal stem rot pathogen of sugarcane in Indonesia.</title>
        <authorList>
            <person name="Selvaraj P."/>
            <person name="Muralishankar V."/>
            <person name="Muruganantham S."/>
            <person name="Sp S."/>
            <person name="Haryani S."/>
            <person name="Lau K.J.X."/>
            <person name="Naqvi N.I."/>
        </authorList>
    </citation>
    <scope>NUCLEOTIDE SEQUENCE [LARGE SCALE GENOMIC DNA]</scope>
    <source>
        <strain evidence="4">GMP-LS</strain>
    </source>
</reference>
<dbReference type="PANTHER" id="PTHR47706:SF4">
    <property type="entry name" value="NMRA-LIKE DOMAIN-CONTAINING PROTEIN"/>
    <property type="match status" value="1"/>
</dbReference>